<keyword evidence="26" id="KW-1185">Reference proteome</keyword>
<proteinExistence type="inferred from homology"/>
<gene>
    <name evidence="27" type="primary">LOC115888217</name>
</gene>
<keyword evidence="7" id="KW-0328">Glycosyltransferase</keyword>
<comment type="similarity">
    <text evidence="4">Belongs to the glycosyltransferase 31 family. Beta3-Gal-T subfamily.</text>
</comment>
<feature type="transmembrane region" description="Helical" evidence="24">
    <location>
        <begin position="29"/>
        <end position="49"/>
    </location>
</feature>
<evidence type="ECO:0000256" key="7">
    <source>
        <dbReference type="ARBA" id="ARBA00022676"/>
    </source>
</evidence>
<evidence type="ECO:0000256" key="24">
    <source>
        <dbReference type="SAM" id="Phobius"/>
    </source>
</evidence>
<evidence type="ECO:0000256" key="13">
    <source>
        <dbReference type="ARBA" id="ARBA00022989"/>
    </source>
</evidence>
<evidence type="ECO:0000256" key="14">
    <source>
        <dbReference type="ARBA" id="ARBA00023136"/>
    </source>
</evidence>
<dbReference type="PANTHER" id="PTHR23033">
    <property type="entry name" value="BETA1,3-GALACTOSYLTRANSFERASE"/>
    <property type="match status" value="1"/>
</dbReference>
<evidence type="ECO:0000259" key="25">
    <source>
        <dbReference type="Pfam" id="PF02434"/>
    </source>
</evidence>
<evidence type="ECO:0000256" key="16">
    <source>
        <dbReference type="ARBA" id="ARBA00023180"/>
    </source>
</evidence>
<dbReference type="AlphaFoldDB" id="A0A6J2YI64"/>
<keyword evidence="13 24" id="KW-1133">Transmembrane helix</keyword>
<dbReference type="PANTHER" id="PTHR23033:SF14">
    <property type="entry name" value="GLYCOPROTEIN-N-ACETYLGALACTOSAMINE 3-BETA-GALACTOSYLTRANSFERASE 1-RELATED"/>
    <property type="match status" value="1"/>
</dbReference>
<keyword evidence="16" id="KW-0325">Glycoprotein</keyword>
<dbReference type="KEGG" id="soy:115888217"/>
<evidence type="ECO:0000256" key="23">
    <source>
        <dbReference type="SAM" id="MobiDB-lite"/>
    </source>
</evidence>
<evidence type="ECO:0000256" key="8">
    <source>
        <dbReference type="ARBA" id="ARBA00022679"/>
    </source>
</evidence>
<evidence type="ECO:0000256" key="2">
    <source>
        <dbReference type="ARBA" id="ARBA00004606"/>
    </source>
</evidence>
<evidence type="ECO:0000256" key="19">
    <source>
        <dbReference type="ARBA" id="ARBA00041226"/>
    </source>
</evidence>
<dbReference type="UniPathway" id="UPA00378"/>
<keyword evidence="11" id="KW-0547">Nucleotide-binding</keyword>
<evidence type="ECO:0000256" key="21">
    <source>
        <dbReference type="ARBA" id="ARBA00043065"/>
    </source>
</evidence>
<dbReference type="GeneID" id="115888217"/>
<comment type="pathway">
    <text evidence="3">Protein modification; protein glycosylation.</text>
</comment>
<dbReference type="Gene3D" id="3.90.550.50">
    <property type="match status" value="1"/>
</dbReference>
<dbReference type="EC" id="2.4.1.122" evidence="6"/>
<evidence type="ECO:0000256" key="6">
    <source>
        <dbReference type="ARBA" id="ARBA00012557"/>
    </source>
</evidence>
<evidence type="ECO:0000256" key="17">
    <source>
        <dbReference type="ARBA" id="ARBA00023211"/>
    </source>
</evidence>
<dbReference type="Pfam" id="PF02434">
    <property type="entry name" value="Fringe"/>
    <property type="match status" value="1"/>
</dbReference>
<evidence type="ECO:0000256" key="10">
    <source>
        <dbReference type="ARBA" id="ARBA00022723"/>
    </source>
</evidence>
<reference evidence="27" key="1">
    <citation type="submission" date="2025-08" db="UniProtKB">
        <authorList>
            <consortium name="RefSeq"/>
        </authorList>
    </citation>
    <scope>IDENTIFICATION</scope>
    <source>
        <tissue evidence="27">Gonads</tissue>
    </source>
</reference>
<dbReference type="InterPro" id="IPR026050">
    <property type="entry name" value="C1GALT1/C1GALT1_chp1"/>
</dbReference>
<sequence>MQNFLKYGNFCYQLVLSIRKFQRPSVQPFLLGVVIGMVVTALITLPSGYNLSLFRSYASERKITSRIGNHSSDDHHHRMTNISLSSQLYNEVKVLCWILTGPQNHEKKAKHVKATWGQRCNTLIFMSTEDDPSLPAVALPVIEDRNNLWGKTKAAFQYVYDHHYNDADWFFKADDDTYAVMENLRYLLRDYEPTDPIYFGFRFKPYVKQGYMSGGGGYVLSKESVKRFVTEALPNPDKCKKENTGAEDVEIGKCLENVGVAAGDSRDADGRSRFLPLFATDVLIPGAMGKEHWFWSYHYYPFNVGMECCSDNIITIHYVDPYKLYLLEYLIYHVQPFGISYNPELPEKGVKQTPVEKEKASNDSWDEFEGK</sequence>
<comment type="subunit">
    <text evidence="5">Homodimer; disulfide-linked.</text>
</comment>
<feature type="compositionally biased region" description="Basic and acidic residues" evidence="23">
    <location>
        <begin position="348"/>
        <end position="361"/>
    </location>
</feature>
<comment type="subcellular location">
    <subcellularLocation>
        <location evidence="2">Membrane</location>
        <topology evidence="2">Single-pass type II membrane protein</topology>
    </subcellularLocation>
</comment>
<evidence type="ECO:0000256" key="3">
    <source>
        <dbReference type="ARBA" id="ARBA00004922"/>
    </source>
</evidence>
<evidence type="ECO:0000313" key="26">
    <source>
        <dbReference type="Proteomes" id="UP000504635"/>
    </source>
</evidence>
<dbReference type="GO" id="GO:0016263">
    <property type="term" value="F:glycoprotein-N-acetylgalactosamine 3-beta-galactosyltransferase activity"/>
    <property type="evidence" value="ECO:0007669"/>
    <property type="project" value="UniProtKB-EC"/>
</dbReference>
<dbReference type="InterPro" id="IPR003378">
    <property type="entry name" value="Fringe-like_glycosylTrfase"/>
</dbReference>
<comment type="cofactor">
    <cofactor evidence="1">
        <name>Mn(2+)</name>
        <dbReference type="ChEBI" id="CHEBI:29035"/>
    </cofactor>
</comment>
<keyword evidence="15" id="KW-1015">Disulfide bond</keyword>
<feature type="region of interest" description="Disordered" evidence="23">
    <location>
        <begin position="348"/>
        <end position="371"/>
    </location>
</feature>
<evidence type="ECO:0000256" key="4">
    <source>
        <dbReference type="ARBA" id="ARBA00006462"/>
    </source>
</evidence>
<feature type="domain" description="Fringe-like glycosyltransferase" evidence="25">
    <location>
        <begin position="98"/>
        <end position="261"/>
    </location>
</feature>
<dbReference type="GO" id="GO:0000166">
    <property type="term" value="F:nucleotide binding"/>
    <property type="evidence" value="ECO:0007669"/>
    <property type="project" value="UniProtKB-KW"/>
</dbReference>
<evidence type="ECO:0000256" key="9">
    <source>
        <dbReference type="ARBA" id="ARBA00022692"/>
    </source>
</evidence>
<keyword evidence="12" id="KW-0735">Signal-anchor</keyword>
<evidence type="ECO:0000256" key="18">
    <source>
        <dbReference type="ARBA" id="ARBA00040898"/>
    </source>
</evidence>
<accession>A0A6J2YI64</accession>
<dbReference type="GO" id="GO:0030145">
    <property type="term" value="F:manganese ion binding"/>
    <property type="evidence" value="ECO:0007669"/>
    <property type="project" value="UniProtKB-ARBA"/>
</dbReference>
<dbReference type="RefSeq" id="XP_030763713.1">
    <property type="nucleotide sequence ID" value="XM_030907853.1"/>
</dbReference>
<dbReference type="InParanoid" id="A0A6J2YI64"/>
<evidence type="ECO:0000256" key="15">
    <source>
        <dbReference type="ARBA" id="ARBA00023157"/>
    </source>
</evidence>
<keyword evidence="10" id="KW-0479">Metal-binding</keyword>
<keyword evidence="8" id="KW-0808">Transferase</keyword>
<evidence type="ECO:0000256" key="20">
    <source>
        <dbReference type="ARBA" id="ARBA00042009"/>
    </source>
</evidence>
<protein>
    <recommendedName>
        <fullName evidence="18">Glycoprotein-N-acetylgalactosamine 3-beta-galactosyltransferase 1</fullName>
        <ecNumber evidence="6">2.4.1.122</ecNumber>
    </recommendedName>
    <alternativeName>
        <fullName evidence="20">Core 1 O-glycan T-synthase</fullName>
    </alternativeName>
    <alternativeName>
        <fullName evidence="21">Core 1 UDP-galactose:N-acetylgalactosamine-alpha-R beta 1,3-galactosyltransferase 1</fullName>
    </alternativeName>
    <alternativeName>
        <fullName evidence="19">Core 1 beta1,3-galactosyltransferase 1</fullName>
    </alternativeName>
</protein>
<evidence type="ECO:0000256" key="22">
    <source>
        <dbReference type="ARBA" id="ARBA00059245"/>
    </source>
</evidence>
<keyword evidence="9 24" id="KW-0812">Transmembrane</keyword>
<dbReference type="GO" id="GO:0016020">
    <property type="term" value="C:membrane"/>
    <property type="evidence" value="ECO:0007669"/>
    <property type="project" value="UniProtKB-SubCell"/>
</dbReference>
<evidence type="ECO:0000256" key="1">
    <source>
        <dbReference type="ARBA" id="ARBA00001936"/>
    </source>
</evidence>
<dbReference type="OrthoDB" id="414175at2759"/>
<evidence type="ECO:0000313" key="27">
    <source>
        <dbReference type="RefSeq" id="XP_030763713.1"/>
    </source>
</evidence>
<keyword evidence="14 24" id="KW-0472">Membrane</keyword>
<dbReference type="Proteomes" id="UP000504635">
    <property type="component" value="Unplaced"/>
</dbReference>
<evidence type="ECO:0000256" key="12">
    <source>
        <dbReference type="ARBA" id="ARBA00022968"/>
    </source>
</evidence>
<keyword evidence="17" id="KW-0464">Manganese</keyword>
<evidence type="ECO:0000256" key="5">
    <source>
        <dbReference type="ARBA" id="ARBA00011748"/>
    </source>
</evidence>
<dbReference type="FunFam" id="3.90.550.50:FF:000017">
    <property type="entry name" value="Glycoprotein-N-acetylgalactosamine 3-beta-galactosyltransferase 1"/>
    <property type="match status" value="1"/>
</dbReference>
<name>A0A6J2YI64_SITOR</name>
<organism evidence="26 27">
    <name type="scientific">Sitophilus oryzae</name>
    <name type="common">Rice weevil</name>
    <name type="synonym">Curculio oryzae</name>
    <dbReference type="NCBI Taxonomy" id="7048"/>
    <lineage>
        <taxon>Eukaryota</taxon>
        <taxon>Metazoa</taxon>
        <taxon>Ecdysozoa</taxon>
        <taxon>Arthropoda</taxon>
        <taxon>Hexapoda</taxon>
        <taxon>Insecta</taxon>
        <taxon>Pterygota</taxon>
        <taxon>Neoptera</taxon>
        <taxon>Endopterygota</taxon>
        <taxon>Coleoptera</taxon>
        <taxon>Polyphaga</taxon>
        <taxon>Cucujiformia</taxon>
        <taxon>Curculionidae</taxon>
        <taxon>Dryophthorinae</taxon>
        <taxon>Sitophilus</taxon>
    </lineage>
</organism>
<evidence type="ECO:0000256" key="11">
    <source>
        <dbReference type="ARBA" id="ARBA00022741"/>
    </source>
</evidence>
<comment type="function">
    <text evidence="22">Glycosyltransferase that generates the core 1 O-glycan Gal-beta1-3GalNAc-alpha1-Ser/Thr (T antigen), which is a precursor for many extended O-glycans in glycoproteins.</text>
</comment>